<sequence>MSGELVQRIRPEWIDYNGHLSEPYYVLVFGYATDALMDGAGLDTGYRERTGCSLYTVEAHIRYLREVPVDAEVAVRTVVLEVGAKKVRFCHEMRLGTTLVATEELLALHVDQHAGRSAPFPDSAAAVLRGRIGPAPDYAGRAIG</sequence>
<dbReference type="AlphaFoldDB" id="A0A2P8D2D4"/>
<dbReference type="GO" id="GO:0047617">
    <property type="term" value="F:fatty acyl-CoA hydrolase activity"/>
    <property type="evidence" value="ECO:0007669"/>
    <property type="project" value="TreeGrafter"/>
</dbReference>
<dbReference type="Gene3D" id="3.10.129.10">
    <property type="entry name" value="Hotdog Thioesterase"/>
    <property type="match status" value="1"/>
</dbReference>
<proteinExistence type="predicted"/>
<evidence type="ECO:0000313" key="2">
    <source>
        <dbReference type="Proteomes" id="UP000240542"/>
    </source>
</evidence>
<name>A0A2P8D2D4_9ACTN</name>
<accession>A0A2P8D2D4</accession>
<dbReference type="InterPro" id="IPR050563">
    <property type="entry name" value="4-hydroxybenzoyl-CoA_TE"/>
</dbReference>
<dbReference type="Pfam" id="PF13279">
    <property type="entry name" value="4HBT_2"/>
    <property type="match status" value="1"/>
</dbReference>
<comment type="caution">
    <text evidence="1">The sequence shown here is derived from an EMBL/GenBank/DDBJ whole genome shotgun (WGS) entry which is preliminary data.</text>
</comment>
<dbReference type="PANTHER" id="PTHR31793">
    <property type="entry name" value="4-HYDROXYBENZOYL-COA THIOESTERASE FAMILY MEMBER"/>
    <property type="match status" value="1"/>
</dbReference>
<dbReference type="OrthoDB" id="9803287at2"/>
<dbReference type="SUPFAM" id="SSF54637">
    <property type="entry name" value="Thioesterase/thiol ester dehydrase-isomerase"/>
    <property type="match status" value="1"/>
</dbReference>
<dbReference type="Proteomes" id="UP000240542">
    <property type="component" value="Unassembled WGS sequence"/>
</dbReference>
<dbReference type="InterPro" id="IPR029069">
    <property type="entry name" value="HotDog_dom_sf"/>
</dbReference>
<protein>
    <submittedName>
        <fullName evidence="1">Acyl-CoA thioester hydrolase</fullName>
    </submittedName>
</protein>
<dbReference type="CDD" id="cd00586">
    <property type="entry name" value="4HBT"/>
    <property type="match status" value="1"/>
</dbReference>
<reference evidence="1 2" key="1">
    <citation type="submission" date="2018-03" db="EMBL/GenBank/DDBJ databases">
        <title>Genomic Encyclopedia of Archaeal and Bacterial Type Strains, Phase II (KMG-II): from individual species to whole genera.</title>
        <authorList>
            <person name="Goeker M."/>
        </authorList>
    </citation>
    <scope>NUCLEOTIDE SEQUENCE [LARGE SCALE GENOMIC DNA]</scope>
    <source>
        <strain evidence="1 2">DSM 45312</strain>
    </source>
</reference>
<gene>
    <name evidence="1" type="ORF">CLV63_120105</name>
</gene>
<keyword evidence="1" id="KW-0378">Hydrolase</keyword>
<organism evidence="1 2">
    <name type="scientific">Murinocardiopsis flavida</name>
    <dbReference type="NCBI Taxonomy" id="645275"/>
    <lineage>
        <taxon>Bacteria</taxon>
        <taxon>Bacillati</taxon>
        <taxon>Actinomycetota</taxon>
        <taxon>Actinomycetes</taxon>
        <taxon>Streptosporangiales</taxon>
        <taxon>Nocardiopsidaceae</taxon>
        <taxon>Murinocardiopsis</taxon>
    </lineage>
</organism>
<dbReference type="EMBL" id="PYGA01000020">
    <property type="protein sequence ID" value="PSK91378.1"/>
    <property type="molecule type" value="Genomic_DNA"/>
</dbReference>
<evidence type="ECO:0000313" key="1">
    <source>
        <dbReference type="EMBL" id="PSK91378.1"/>
    </source>
</evidence>
<dbReference type="PANTHER" id="PTHR31793:SF2">
    <property type="entry name" value="BLR1345 PROTEIN"/>
    <property type="match status" value="1"/>
</dbReference>
<keyword evidence="2" id="KW-1185">Reference proteome</keyword>
<dbReference type="RefSeq" id="WP_106585628.1">
    <property type="nucleotide sequence ID" value="NZ_PYGA01000020.1"/>
</dbReference>